<dbReference type="PANTHER" id="PTHR30204:SF96">
    <property type="entry name" value="CHROMOSOME-ANCHORING PROTEIN RACA"/>
    <property type="match status" value="1"/>
</dbReference>
<proteinExistence type="predicted"/>
<evidence type="ECO:0000313" key="4">
    <source>
        <dbReference type="Proteomes" id="UP000283295"/>
    </source>
</evidence>
<keyword evidence="1" id="KW-0238">DNA-binding</keyword>
<dbReference type="Gene3D" id="1.10.1660.10">
    <property type="match status" value="1"/>
</dbReference>
<dbReference type="EMBL" id="QRVK01000051">
    <property type="protein sequence ID" value="RGS36647.1"/>
    <property type="molecule type" value="Genomic_DNA"/>
</dbReference>
<evidence type="ECO:0000259" key="2">
    <source>
        <dbReference type="PROSITE" id="PS50937"/>
    </source>
</evidence>
<dbReference type="CDD" id="cd01106">
    <property type="entry name" value="HTH_TipAL-Mta"/>
    <property type="match status" value="1"/>
</dbReference>
<evidence type="ECO:0000313" key="3">
    <source>
        <dbReference type="EMBL" id="RGS36647.1"/>
    </source>
</evidence>
<comment type="caution">
    <text evidence="3">The sequence shown here is derived from an EMBL/GenBank/DDBJ whole genome shotgun (WGS) entry which is preliminary data.</text>
</comment>
<dbReference type="GO" id="GO:0003700">
    <property type="term" value="F:DNA-binding transcription factor activity"/>
    <property type="evidence" value="ECO:0007669"/>
    <property type="project" value="InterPro"/>
</dbReference>
<dbReference type="PANTHER" id="PTHR30204">
    <property type="entry name" value="REDOX-CYCLING DRUG-SENSING TRANSCRIPTIONAL ACTIVATOR SOXR"/>
    <property type="match status" value="1"/>
</dbReference>
<sequence length="149" mass="17284">MDLERRQDMSLYTTGELAKKCNVSVRTIQYYDERGILVPTDLTEGGRRLFSEEDVATLETICFLRDLDISIKDIAEILESDESKKVIELLLDEQEKNIQADVKKKTKQLENIKGIRSSLASFKDGSQKTIHDISSIMEEKEKWQRNQKR</sequence>
<evidence type="ECO:0000256" key="1">
    <source>
        <dbReference type="ARBA" id="ARBA00023125"/>
    </source>
</evidence>
<dbReference type="SMART" id="SM00422">
    <property type="entry name" value="HTH_MERR"/>
    <property type="match status" value="1"/>
</dbReference>
<gene>
    <name evidence="3" type="ORF">DWX94_12910</name>
</gene>
<dbReference type="InterPro" id="IPR009061">
    <property type="entry name" value="DNA-bd_dom_put_sf"/>
</dbReference>
<dbReference type="PROSITE" id="PS50937">
    <property type="entry name" value="HTH_MERR_2"/>
    <property type="match status" value="1"/>
</dbReference>
<dbReference type="GO" id="GO:0003677">
    <property type="term" value="F:DNA binding"/>
    <property type="evidence" value="ECO:0007669"/>
    <property type="project" value="UniProtKB-KW"/>
</dbReference>
<name>A0A412IHK0_9FIRM</name>
<feature type="domain" description="HTH merR-type" evidence="2">
    <location>
        <begin position="11"/>
        <end position="80"/>
    </location>
</feature>
<protein>
    <submittedName>
        <fullName evidence="3">MerR family transcriptional regulator</fullName>
    </submittedName>
</protein>
<organism evidence="3 4">
    <name type="scientific">Coprococcus eutactus</name>
    <dbReference type="NCBI Taxonomy" id="33043"/>
    <lineage>
        <taxon>Bacteria</taxon>
        <taxon>Bacillati</taxon>
        <taxon>Bacillota</taxon>
        <taxon>Clostridia</taxon>
        <taxon>Lachnospirales</taxon>
        <taxon>Lachnospiraceae</taxon>
        <taxon>Coprococcus</taxon>
    </lineage>
</organism>
<dbReference type="InterPro" id="IPR000551">
    <property type="entry name" value="MerR-type_HTH_dom"/>
</dbReference>
<dbReference type="InterPro" id="IPR047057">
    <property type="entry name" value="MerR_fam"/>
</dbReference>
<accession>A0A412IHK0</accession>
<dbReference type="AlphaFoldDB" id="A0A412IHK0"/>
<dbReference type="OrthoDB" id="9777497at2"/>
<dbReference type="PRINTS" id="PR00040">
    <property type="entry name" value="HTHMERR"/>
</dbReference>
<dbReference type="Proteomes" id="UP000283295">
    <property type="component" value="Unassembled WGS sequence"/>
</dbReference>
<dbReference type="SUPFAM" id="SSF46955">
    <property type="entry name" value="Putative DNA-binding domain"/>
    <property type="match status" value="1"/>
</dbReference>
<dbReference type="Pfam" id="PF13411">
    <property type="entry name" value="MerR_1"/>
    <property type="match status" value="1"/>
</dbReference>
<reference evidence="3 4" key="1">
    <citation type="submission" date="2018-08" db="EMBL/GenBank/DDBJ databases">
        <title>A genome reference for cultivated species of the human gut microbiota.</title>
        <authorList>
            <person name="Zou Y."/>
            <person name="Xue W."/>
            <person name="Luo G."/>
        </authorList>
    </citation>
    <scope>NUCLEOTIDE SEQUENCE [LARGE SCALE GENOMIC DNA]</scope>
    <source>
        <strain evidence="3 4">AF22-21</strain>
    </source>
</reference>